<evidence type="ECO:0000256" key="7">
    <source>
        <dbReference type="ARBA" id="ARBA00023134"/>
    </source>
</evidence>
<dbReference type="GO" id="GO:0005525">
    <property type="term" value="F:GTP binding"/>
    <property type="evidence" value="ECO:0007669"/>
    <property type="project" value="UniProtKB-KW"/>
</dbReference>
<dbReference type="PRINTS" id="PR01162">
    <property type="entry name" value="ALPHATUBULIN"/>
</dbReference>
<dbReference type="GO" id="GO:0007017">
    <property type="term" value="P:microtubule-based process"/>
    <property type="evidence" value="ECO:0007669"/>
    <property type="project" value="InterPro"/>
</dbReference>
<dbReference type="InterPro" id="IPR008280">
    <property type="entry name" value="Tub_FtsZ_C"/>
</dbReference>
<evidence type="ECO:0000313" key="11">
    <source>
        <dbReference type="EMBL" id="GLD67935.1"/>
    </source>
</evidence>
<keyword evidence="4" id="KW-0493">Microtubule</keyword>
<dbReference type="InterPro" id="IPR000217">
    <property type="entry name" value="Tubulin"/>
</dbReference>
<organism evidence="11 12">
    <name type="scientific">Lates japonicus</name>
    <name type="common">Japanese lates</name>
    <dbReference type="NCBI Taxonomy" id="270547"/>
    <lineage>
        <taxon>Eukaryota</taxon>
        <taxon>Metazoa</taxon>
        <taxon>Chordata</taxon>
        <taxon>Craniata</taxon>
        <taxon>Vertebrata</taxon>
        <taxon>Euteleostomi</taxon>
        <taxon>Actinopterygii</taxon>
        <taxon>Neopterygii</taxon>
        <taxon>Teleostei</taxon>
        <taxon>Neoteleostei</taxon>
        <taxon>Acanthomorphata</taxon>
        <taxon>Carangaria</taxon>
        <taxon>Carangaria incertae sedis</taxon>
        <taxon>Centropomidae</taxon>
        <taxon>Lates</taxon>
    </lineage>
</organism>
<keyword evidence="7" id="KW-0342">GTP-binding</keyword>
<evidence type="ECO:0000256" key="3">
    <source>
        <dbReference type="ARBA" id="ARBA00011747"/>
    </source>
</evidence>
<comment type="catalytic activity">
    <reaction evidence="9">
        <text>GTP + H2O = GDP + phosphate + H(+)</text>
        <dbReference type="Rhea" id="RHEA:19669"/>
        <dbReference type="ChEBI" id="CHEBI:15377"/>
        <dbReference type="ChEBI" id="CHEBI:15378"/>
        <dbReference type="ChEBI" id="CHEBI:37565"/>
        <dbReference type="ChEBI" id="CHEBI:43474"/>
        <dbReference type="ChEBI" id="CHEBI:58189"/>
    </reaction>
    <physiologicalReaction direction="left-to-right" evidence="9">
        <dbReference type="Rhea" id="RHEA:19670"/>
    </physiologicalReaction>
</comment>
<dbReference type="AlphaFoldDB" id="A0AAD3RH88"/>
<feature type="region of interest" description="Disordered" evidence="10">
    <location>
        <begin position="113"/>
        <end position="136"/>
    </location>
</feature>
<dbReference type="Gene3D" id="1.10.287.600">
    <property type="entry name" value="Helix hairpin bin"/>
    <property type="match status" value="1"/>
</dbReference>
<dbReference type="InterPro" id="IPR023123">
    <property type="entry name" value="Tubulin_C"/>
</dbReference>
<evidence type="ECO:0000313" key="12">
    <source>
        <dbReference type="Proteomes" id="UP001279410"/>
    </source>
</evidence>
<evidence type="ECO:0000256" key="1">
    <source>
        <dbReference type="ARBA" id="ARBA00001946"/>
    </source>
</evidence>
<gene>
    <name evidence="11" type="ORF">AKAME5_001925800</name>
</gene>
<protein>
    <submittedName>
        <fullName evidence="11">Tubulin alpha-1D chain-like protein</fullName>
    </submittedName>
</protein>
<evidence type="ECO:0000256" key="9">
    <source>
        <dbReference type="ARBA" id="ARBA00049117"/>
    </source>
</evidence>
<dbReference type="GO" id="GO:0005874">
    <property type="term" value="C:microtubule"/>
    <property type="evidence" value="ECO:0007669"/>
    <property type="project" value="UniProtKB-KW"/>
</dbReference>
<comment type="similarity">
    <text evidence="2">Belongs to the tubulin family.</text>
</comment>
<comment type="caution">
    <text evidence="11">The sequence shown here is derived from an EMBL/GenBank/DDBJ whole genome shotgun (WGS) entry which is preliminary data.</text>
</comment>
<dbReference type="SUPFAM" id="SSF55307">
    <property type="entry name" value="Tubulin C-terminal domain-like"/>
    <property type="match status" value="1"/>
</dbReference>
<dbReference type="Proteomes" id="UP001279410">
    <property type="component" value="Unassembled WGS sequence"/>
</dbReference>
<dbReference type="GO" id="GO:0016787">
    <property type="term" value="F:hydrolase activity"/>
    <property type="evidence" value="ECO:0007669"/>
    <property type="project" value="UniProtKB-KW"/>
</dbReference>
<proteinExistence type="inferred from homology"/>
<dbReference type="InterPro" id="IPR002452">
    <property type="entry name" value="Alpha_tubulin"/>
</dbReference>
<sequence length="278" mass="30426">MQPTTTLVVTTPLAKRSLTWFLTGFVNWLTSAQGSKVSHLPLLGRRNRPGFTSYYGAASVDTAKSPSWSLRSSASGTWTSSAPPTNLNRLIDRSPSITASRLDVRLNVGLTGVPDQPSALPPSTSPGHPCPWSSPREGLSRAVTAEINNACFEPANQDGEVRPPWQACLLPCTMGDVVLKEVASTISLPLWFLEETHKAEAVYAEQHHAYRRGLGSTDHKPTPMYAKRAFVHWYVGEGMEEGEFSEAREDMAALEKDYEEVGTDSVGDEGEEEEGEEY</sequence>
<dbReference type="EMBL" id="BRZM01000122">
    <property type="protein sequence ID" value="GLD67935.1"/>
    <property type="molecule type" value="Genomic_DNA"/>
</dbReference>
<dbReference type="FunFam" id="1.10.287.600:FF:000001">
    <property type="entry name" value="Tubulin alpha chain"/>
    <property type="match status" value="1"/>
</dbReference>
<evidence type="ECO:0000256" key="10">
    <source>
        <dbReference type="SAM" id="MobiDB-lite"/>
    </source>
</evidence>
<comment type="subunit">
    <text evidence="3">Dimer of alpha and beta chains. A typical microtubule is a hollow water-filled tube with an outer diameter of 25 nm and an inner diameter of 15 nM. Alpha-beta heterodimers associate head-to-tail to form protofilaments running lengthwise along the microtubule wall with the beta-tubulin subunit facing the microtubule plus end conferring a structural polarity. Microtubules usually have 13 protofilaments but different protofilament numbers can be found in some organisms and specialized cells.</text>
</comment>
<dbReference type="PANTHER" id="PTHR11588">
    <property type="entry name" value="TUBULIN"/>
    <property type="match status" value="1"/>
</dbReference>
<dbReference type="GO" id="GO:0005200">
    <property type="term" value="F:structural constituent of cytoskeleton"/>
    <property type="evidence" value="ECO:0007669"/>
    <property type="project" value="InterPro"/>
</dbReference>
<comment type="function">
    <text evidence="8">Tubulin is the major constituent of microtubules, a cylinder consisting of laterally associated linear protofilaments composed of alpha- and beta-tubulin heterodimers. Microtubules grow by the addition of GTP-tubulin dimers to the microtubule end, where a stabilizing cap forms. Below the cap, tubulin dimers are in GDP-bound state, owing to GTPase activity of alpha-tubulin.</text>
</comment>
<evidence type="ECO:0000256" key="6">
    <source>
        <dbReference type="ARBA" id="ARBA00022801"/>
    </source>
</evidence>
<name>A0AAD3RH88_LATJO</name>
<comment type="cofactor">
    <cofactor evidence="1">
        <name>Mg(2+)</name>
        <dbReference type="ChEBI" id="CHEBI:18420"/>
    </cofactor>
</comment>
<feature type="compositionally biased region" description="Acidic residues" evidence="10">
    <location>
        <begin position="257"/>
        <end position="278"/>
    </location>
</feature>
<accession>A0AAD3RH88</accession>
<evidence type="ECO:0000256" key="2">
    <source>
        <dbReference type="ARBA" id="ARBA00009636"/>
    </source>
</evidence>
<keyword evidence="6" id="KW-0378">Hydrolase</keyword>
<evidence type="ECO:0000256" key="8">
    <source>
        <dbReference type="ARBA" id="ARBA00034296"/>
    </source>
</evidence>
<keyword evidence="5" id="KW-0547">Nucleotide-binding</keyword>
<feature type="region of interest" description="Disordered" evidence="10">
    <location>
        <begin position="248"/>
        <end position="278"/>
    </location>
</feature>
<keyword evidence="12" id="KW-1185">Reference proteome</keyword>
<reference evidence="11" key="1">
    <citation type="submission" date="2022-08" db="EMBL/GenBank/DDBJ databases">
        <title>Genome sequencing of akame (Lates japonicus).</title>
        <authorList>
            <person name="Hashiguchi Y."/>
            <person name="Takahashi H."/>
        </authorList>
    </citation>
    <scope>NUCLEOTIDE SEQUENCE</scope>
    <source>
        <strain evidence="11">Kochi</strain>
    </source>
</reference>
<evidence type="ECO:0000256" key="4">
    <source>
        <dbReference type="ARBA" id="ARBA00022701"/>
    </source>
</evidence>
<evidence type="ECO:0000256" key="5">
    <source>
        <dbReference type="ARBA" id="ARBA00022741"/>
    </source>
</evidence>